<evidence type="ECO:0000313" key="1">
    <source>
        <dbReference type="Proteomes" id="UP000095280"/>
    </source>
</evidence>
<dbReference type="PROSITE" id="PS50222">
    <property type="entry name" value="EF_HAND_2"/>
    <property type="match status" value="2"/>
</dbReference>
<sequence>MGGCFAKPGIKPAERAAAMEKYKLSADEIRKIEEFFYDCASKRKYVTYSGFRTLYASSRFDQEEADMQAVFRTIARPPQLDGRIDFDSFVRLILLCNRGKEVEGASEEDRMRILFDVMDSDGSESISKPEFQRFLLNFVDDDTATSQMFDKLDSDQSEEIDFQEFSSFCKSNRKVYRKMCLYVFPSG</sequence>
<dbReference type="GO" id="GO:0005509">
    <property type="term" value="F:calcium ion binding"/>
    <property type="evidence" value="ECO:0007669"/>
    <property type="project" value="InterPro"/>
</dbReference>
<dbReference type="WBParaSite" id="maker-uti_cns_0002419-snap-gene-0.19-mRNA-1">
    <property type="protein sequence ID" value="maker-uti_cns_0002419-snap-gene-0.19-mRNA-1"/>
    <property type="gene ID" value="maker-uti_cns_0002419-snap-gene-0.19"/>
</dbReference>
<dbReference type="SMART" id="SM00054">
    <property type="entry name" value="EFh"/>
    <property type="match status" value="2"/>
</dbReference>
<dbReference type="CDD" id="cd00051">
    <property type="entry name" value="EFh"/>
    <property type="match status" value="1"/>
</dbReference>
<reference evidence="2" key="1">
    <citation type="submission" date="2016-11" db="UniProtKB">
        <authorList>
            <consortium name="WormBaseParasite"/>
        </authorList>
    </citation>
    <scope>IDENTIFICATION</scope>
</reference>
<organism evidence="1 2">
    <name type="scientific">Macrostomum lignano</name>
    <dbReference type="NCBI Taxonomy" id="282301"/>
    <lineage>
        <taxon>Eukaryota</taxon>
        <taxon>Metazoa</taxon>
        <taxon>Spiralia</taxon>
        <taxon>Lophotrochozoa</taxon>
        <taxon>Platyhelminthes</taxon>
        <taxon>Rhabditophora</taxon>
        <taxon>Macrostomorpha</taxon>
        <taxon>Macrostomida</taxon>
        <taxon>Macrostomidae</taxon>
        <taxon>Macrostomum</taxon>
    </lineage>
</organism>
<dbReference type="Proteomes" id="UP000095280">
    <property type="component" value="Unplaced"/>
</dbReference>
<dbReference type="InterPro" id="IPR011992">
    <property type="entry name" value="EF-hand-dom_pair"/>
</dbReference>
<evidence type="ECO:0000313" key="2">
    <source>
        <dbReference type="WBParaSite" id="maker-uti_cns_0002419-snap-gene-0.19-mRNA-1"/>
    </source>
</evidence>
<dbReference type="InterPro" id="IPR002048">
    <property type="entry name" value="EF_hand_dom"/>
</dbReference>
<keyword evidence="1" id="KW-1185">Reference proteome</keyword>
<protein>
    <submittedName>
        <fullName evidence="2">EF-hand domain-containing protein</fullName>
    </submittedName>
</protein>
<dbReference type="OrthoDB" id="186625at2759"/>
<proteinExistence type="predicted"/>
<dbReference type="SUPFAM" id="SSF47473">
    <property type="entry name" value="EF-hand"/>
    <property type="match status" value="1"/>
</dbReference>
<name>A0A1I8GLM3_9PLAT</name>
<dbReference type="Gene3D" id="1.10.238.10">
    <property type="entry name" value="EF-hand"/>
    <property type="match status" value="1"/>
</dbReference>
<accession>A0A1I8GLM3</accession>
<dbReference type="AlphaFoldDB" id="A0A1I8GLM3"/>